<accession>A0AAV4WPZ1</accession>
<organism evidence="1 2">
    <name type="scientific">Caerostris darwini</name>
    <dbReference type="NCBI Taxonomy" id="1538125"/>
    <lineage>
        <taxon>Eukaryota</taxon>
        <taxon>Metazoa</taxon>
        <taxon>Ecdysozoa</taxon>
        <taxon>Arthropoda</taxon>
        <taxon>Chelicerata</taxon>
        <taxon>Arachnida</taxon>
        <taxon>Araneae</taxon>
        <taxon>Araneomorphae</taxon>
        <taxon>Entelegynae</taxon>
        <taxon>Araneoidea</taxon>
        <taxon>Araneidae</taxon>
        <taxon>Caerostris</taxon>
    </lineage>
</organism>
<gene>
    <name evidence="1" type="ORF">CDAR_32471</name>
</gene>
<name>A0AAV4WPZ1_9ARAC</name>
<comment type="caution">
    <text evidence="1">The sequence shown here is derived from an EMBL/GenBank/DDBJ whole genome shotgun (WGS) entry which is preliminary data.</text>
</comment>
<evidence type="ECO:0000313" key="1">
    <source>
        <dbReference type="EMBL" id="GIY83613.1"/>
    </source>
</evidence>
<reference evidence="1 2" key="1">
    <citation type="submission" date="2021-06" db="EMBL/GenBank/DDBJ databases">
        <title>Caerostris darwini draft genome.</title>
        <authorList>
            <person name="Kono N."/>
            <person name="Arakawa K."/>
        </authorList>
    </citation>
    <scope>NUCLEOTIDE SEQUENCE [LARGE SCALE GENOMIC DNA]</scope>
</reference>
<sequence length="99" mass="11418">MLWEECFAMDYQVGDSPWKTIRVPNPYHPKVKSDNWYMNFGEQEKDYDLKAAPLLEKDTTKSTYAMPMCDYPNFPKPKTNVLITMAKFLISGGIAAEKS</sequence>
<dbReference type="AlphaFoldDB" id="A0AAV4WPZ1"/>
<dbReference type="EMBL" id="BPLQ01014835">
    <property type="protein sequence ID" value="GIY83613.1"/>
    <property type="molecule type" value="Genomic_DNA"/>
</dbReference>
<dbReference type="Proteomes" id="UP001054837">
    <property type="component" value="Unassembled WGS sequence"/>
</dbReference>
<evidence type="ECO:0000313" key="2">
    <source>
        <dbReference type="Proteomes" id="UP001054837"/>
    </source>
</evidence>
<proteinExistence type="predicted"/>
<protein>
    <submittedName>
        <fullName evidence="1">Uncharacterized protein</fullName>
    </submittedName>
</protein>
<keyword evidence="2" id="KW-1185">Reference proteome</keyword>